<dbReference type="Proteomes" id="UP000445000">
    <property type="component" value="Unassembled WGS sequence"/>
</dbReference>
<dbReference type="AlphaFoldDB" id="A0A829YBM8"/>
<accession>A0A829YBM8</accession>
<keyword evidence="2" id="KW-0732">Signal</keyword>
<evidence type="ECO:0000313" key="4">
    <source>
        <dbReference type="Proteomes" id="UP000445000"/>
    </source>
</evidence>
<evidence type="ECO:0000256" key="1">
    <source>
        <dbReference type="SAM" id="MobiDB-lite"/>
    </source>
</evidence>
<feature type="chain" id="PRO_5032389406" description="Transglycosylase SLT domain-containing protein" evidence="2">
    <location>
        <begin position="21"/>
        <end position="484"/>
    </location>
</feature>
<dbReference type="EMBL" id="BLJN01000002">
    <property type="protein sequence ID" value="GFE80291.1"/>
    <property type="molecule type" value="Genomic_DNA"/>
</dbReference>
<sequence>MMKTAALTLMLVSLICSGCATTGGATGEEEPTLIDAEGSSPAEVAASLEAAAPNTEGGSKQEEGELPLAVAESEPPKEGPEEVIVQSRILTRHQVIQDLVAEAQAVLRDIELEYVFTGKGKRQVLRGRPVAFALWNETKQEWSVAQIELPRPPITWQPGRKPLKFRTLTPGIQAKHVKGTGAERLMFSFSQDGNPLKVYGRKFPVFDNNLIKRRQWRAVAQSAKPIIYLPFTEDTFDPGFVSGGKEFLVATARKAIEELRLAQVPSAAFPGELLADSIPLSVVTTLAVIEQTDDNDYVQKQAIAFDEVLSQYGLKQEEAYRYSVSSANALGPMQFTNRRGNGTYSLVVRRCRGANIDPVFERGATNLLNAMKAAVCLLDLELAGMRADIRRAYRDNPAVLGIFPVAAYNGGPRNVTKLYRVLTQMKVKLDELSRPGEQLAGAAVKCPCVWKTVGAEVRPVAIPRYNNENRWYIEKYQSIVSLFE</sequence>
<evidence type="ECO:0008006" key="5">
    <source>
        <dbReference type="Google" id="ProtNLM"/>
    </source>
</evidence>
<gene>
    <name evidence="3" type="ORF">GCM10011487_22910</name>
</gene>
<organism evidence="3 4">
    <name type="scientific">Steroidobacter agaridevorans</name>
    <dbReference type="NCBI Taxonomy" id="2695856"/>
    <lineage>
        <taxon>Bacteria</taxon>
        <taxon>Pseudomonadati</taxon>
        <taxon>Pseudomonadota</taxon>
        <taxon>Gammaproteobacteria</taxon>
        <taxon>Steroidobacterales</taxon>
        <taxon>Steroidobacteraceae</taxon>
        <taxon>Steroidobacter</taxon>
    </lineage>
</organism>
<protein>
    <recommendedName>
        <fullName evidence="5">Transglycosylase SLT domain-containing protein</fullName>
    </recommendedName>
</protein>
<comment type="caution">
    <text evidence="3">The sequence shown here is derived from an EMBL/GenBank/DDBJ whole genome shotgun (WGS) entry which is preliminary data.</text>
</comment>
<name>A0A829YBM8_9GAMM</name>
<evidence type="ECO:0000313" key="3">
    <source>
        <dbReference type="EMBL" id="GFE80291.1"/>
    </source>
</evidence>
<proteinExistence type="predicted"/>
<feature type="signal peptide" evidence="2">
    <location>
        <begin position="1"/>
        <end position="20"/>
    </location>
</feature>
<keyword evidence="4" id="KW-1185">Reference proteome</keyword>
<evidence type="ECO:0000256" key="2">
    <source>
        <dbReference type="SAM" id="SignalP"/>
    </source>
</evidence>
<reference evidence="4" key="1">
    <citation type="submission" date="2020-01" db="EMBL/GenBank/DDBJ databases">
        <title>'Steroidobacter agaridevorans' sp. nov., agar-degrading bacteria isolated from rhizosphere soils.</title>
        <authorList>
            <person name="Ikenaga M."/>
            <person name="Kataoka M."/>
            <person name="Murouchi A."/>
            <person name="Katsuragi S."/>
            <person name="Sakai M."/>
        </authorList>
    </citation>
    <scope>NUCLEOTIDE SEQUENCE [LARGE SCALE GENOMIC DNA]</scope>
    <source>
        <strain evidence="4">YU21-B</strain>
    </source>
</reference>
<feature type="region of interest" description="Disordered" evidence="1">
    <location>
        <begin position="50"/>
        <end position="81"/>
    </location>
</feature>